<dbReference type="HOGENOM" id="CLU_2949262_0_0_2"/>
<proteinExistence type="predicted"/>
<evidence type="ECO:0000313" key="2">
    <source>
        <dbReference type="Proteomes" id="UP000030710"/>
    </source>
</evidence>
<gene>
    <name evidence="1" type="ORF">J07HQW2_01251</name>
</gene>
<evidence type="ECO:0000313" key="1">
    <source>
        <dbReference type="EMBL" id="ERG94809.1"/>
    </source>
</evidence>
<dbReference type="Proteomes" id="UP000030710">
    <property type="component" value="Unassembled WGS sequence"/>
</dbReference>
<dbReference type="EMBL" id="KE356561">
    <property type="protein sequence ID" value="ERG94809.1"/>
    <property type="molecule type" value="Genomic_DNA"/>
</dbReference>
<sequence>MLDSVHSSTCMGSSYHISNLKMSKGHGPFTIKYVYTGSISDDSSFAGLLTRVETGYVSH</sequence>
<dbReference type="AlphaFoldDB" id="U1MWJ1"/>
<organism evidence="1 2">
    <name type="scientific">Haloquadratum walsbyi J07HQW2</name>
    <dbReference type="NCBI Taxonomy" id="1238425"/>
    <lineage>
        <taxon>Archaea</taxon>
        <taxon>Methanobacteriati</taxon>
        <taxon>Methanobacteriota</taxon>
        <taxon>Stenosarchaea group</taxon>
        <taxon>Halobacteria</taxon>
        <taxon>Halobacteriales</taxon>
        <taxon>Haloferacaceae</taxon>
        <taxon>Haloquadratum</taxon>
    </lineage>
</organism>
<protein>
    <submittedName>
        <fullName evidence="1">Uncharacterized protein</fullName>
    </submittedName>
</protein>
<reference evidence="1 2" key="1">
    <citation type="journal article" date="2013" name="PLoS ONE">
        <title>Assembly-driven community genomics of a hypersaline microbial ecosystem.</title>
        <authorList>
            <person name="Podell S."/>
            <person name="Ugalde J.A."/>
            <person name="Narasingarao P."/>
            <person name="Banfield J.F."/>
            <person name="Heidelberg K.B."/>
            <person name="Allen E.E."/>
        </authorList>
    </citation>
    <scope>NUCLEOTIDE SEQUENCE [LARGE SCALE GENOMIC DNA]</scope>
    <source>
        <strain evidence="2">J07HQW2</strain>
    </source>
</reference>
<accession>U1MWJ1</accession>
<name>U1MWJ1_9EURY</name>
<dbReference type="STRING" id="1238425.J07HQW2_01251"/>